<organism evidence="12 13">
    <name type="scientific">Anabaena azotica FACHB-119</name>
    <dbReference type="NCBI Taxonomy" id="947527"/>
    <lineage>
        <taxon>Bacteria</taxon>
        <taxon>Bacillati</taxon>
        <taxon>Cyanobacteriota</taxon>
        <taxon>Cyanophyceae</taxon>
        <taxon>Nostocales</taxon>
        <taxon>Nostocaceae</taxon>
        <taxon>Anabaena</taxon>
        <taxon>Anabaena azotica</taxon>
    </lineage>
</organism>
<evidence type="ECO:0000256" key="3">
    <source>
        <dbReference type="ARBA" id="ARBA00005300"/>
    </source>
</evidence>
<evidence type="ECO:0000256" key="9">
    <source>
        <dbReference type="ARBA" id="ARBA00022801"/>
    </source>
</evidence>
<dbReference type="SUPFAM" id="SSF53098">
    <property type="entry name" value="Ribonuclease H-like"/>
    <property type="match status" value="1"/>
</dbReference>
<name>A0ABR8CY39_9NOST</name>
<comment type="caution">
    <text evidence="12">The sequence shown here is derived from an EMBL/GenBank/DDBJ whole genome shotgun (WGS) entry which is preliminary data.</text>
</comment>
<accession>A0ABR8CY39</accession>
<keyword evidence="10" id="KW-0460">Magnesium</keyword>
<evidence type="ECO:0000313" key="12">
    <source>
        <dbReference type="EMBL" id="MBD2499859.1"/>
    </source>
</evidence>
<evidence type="ECO:0000256" key="6">
    <source>
        <dbReference type="ARBA" id="ARBA00022722"/>
    </source>
</evidence>
<comment type="similarity">
    <text evidence="3">Belongs to the RNase H family.</text>
</comment>
<keyword evidence="9" id="KW-0378">Hydrolase</keyword>
<comment type="subunit">
    <text evidence="4">Monomer.</text>
</comment>
<proteinExistence type="inferred from homology"/>
<dbReference type="Proteomes" id="UP000661112">
    <property type="component" value="Unassembled WGS sequence"/>
</dbReference>
<comment type="catalytic activity">
    <reaction evidence="1">
        <text>Endonucleolytic cleavage to 5'-phosphomonoester.</text>
        <dbReference type="EC" id="3.1.26.4"/>
    </reaction>
</comment>
<keyword evidence="7" id="KW-0479">Metal-binding</keyword>
<evidence type="ECO:0000256" key="10">
    <source>
        <dbReference type="ARBA" id="ARBA00022842"/>
    </source>
</evidence>
<dbReference type="PANTHER" id="PTHR10642">
    <property type="entry name" value="RIBONUCLEASE H1"/>
    <property type="match status" value="1"/>
</dbReference>
<evidence type="ECO:0000256" key="8">
    <source>
        <dbReference type="ARBA" id="ARBA00022759"/>
    </source>
</evidence>
<evidence type="ECO:0000259" key="11">
    <source>
        <dbReference type="PROSITE" id="PS50879"/>
    </source>
</evidence>
<evidence type="ECO:0000256" key="2">
    <source>
        <dbReference type="ARBA" id="ARBA00001946"/>
    </source>
</evidence>
<dbReference type="InterPro" id="IPR050092">
    <property type="entry name" value="RNase_H"/>
</dbReference>
<reference evidence="12 13" key="1">
    <citation type="journal article" date="2020" name="ISME J.">
        <title>Comparative genomics reveals insights into cyanobacterial evolution and habitat adaptation.</title>
        <authorList>
            <person name="Chen M.Y."/>
            <person name="Teng W.K."/>
            <person name="Zhao L."/>
            <person name="Hu C.X."/>
            <person name="Zhou Y.K."/>
            <person name="Han B.P."/>
            <person name="Song L.R."/>
            <person name="Shu W.S."/>
        </authorList>
    </citation>
    <scope>NUCLEOTIDE SEQUENCE [LARGE SCALE GENOMIC DNA]</scope>
    <source>
        <strain evidence="12 13">FACHB-119</strain>
    </source>
</reference>
<dbReference type="PROSITE" id="PS50879">
    <property type="entry name" value="RNASE_H_1"/>
    <property type="match status" value="1"/>
</dbReference>
<keyword evidence="6" id="KW-0540">Nuclease</keyword>
<dbReference type="InterPro" id="IPR002156">
    <property type="entry name" value="RNaseH_domain"/>
</dbReference>
<sequence>MKITIYCDGACAGNPGVGGYAAILTSKKYPPKTVSGRVEETTNNRMEIMAALAALRALKYPCDVEIISDSQYLVNTMSKGWKRKVNFDLWQELDVAADIHNITWTWVKRNSLLELEECDAIAKSHTN</sequence>
<evidence type="ECO:0000313" key="13">
    <source>
        <dbReference type="Proteomes" id="UP000661112"/>
    </source>
</evidence>
<dbReference type="CDD" id="cd09278">
    <property type="entry name" value="RNase_HI_prokaryote_like"/>
    <property type="match status" value="1"/>
</dbReference>
<evidence type="ECO:0000256" key="5">
    <source>
        <dbReference type="ARBA" id="ARBA00012180"/>
    </source>
</evidence>
<feature type="domain" description="RNase H type-1" evidence="11">
    <location>
        <begin position="1"/>
        <end position="127"/>
    </location>
</feature>
<evidence type="ECO:0000256" key="4">
    <source>
        <dbReference type="ARBA" id="ARBA00011245"/>
    </source>
</evidence>
<keyword evidence="8" id="KW-0255">Endonuclease</keyword>
<dbReference type="PANTHER" id="PTHR10642:SF26">
    <property type="entry name" value="RIBONUCLEASE H1"/>
    <property type="match status" value="1"/>
</dbReference>
<dbReference type="Pfam" id="PF00075">
    <property type="entry name" value="RNase_H"/>
    <property type="match status" value="1"/>
</dbReference>
<evidence type="ECO:0000256" key="1">
    <source>
        <dbReference type="ARBA" id="ARBA00000077"/>
    </source>
</evidence>
<dbReference type="InterPro" id="IPR036397">
    <property type="entry name" value="RNaseH_sf"/>
</dbReference>
<keyword evidence="13" id="KW-1185">Reference proteome</keyword>
<dbReference type="Gene3D" id="3.30.420.10">
    <property type="entry name" value="Ribonuclease H-like superfamily/Ribonuclease H"/>
    <property type="match status" value="1"/>
</dbReference>
<evidence type="ECO:0000256" key="7">
    <source>
        <dbReference type="ARBA" id="ARBA00022723"/>
    </source>
</evidence>
<dbReference type="EC" id="3.1.26.4" evidence="5"/>
<dbReference type="InterPro" id="IPR022892">
    <property type="entry name" value="RNaseHI"/>
</dbReference>
<comment type="cofactor">
    <cofactor evidence="2">
        <name>Mg(2+)</name>
        <dbReference type="ChEBI" id="CHEBI:18420"/>
    </cofactor>
</comment>
<dbReference type="InterPro" id="IPR012337">
    <property type="entry name" value="RNaseH-like_sf"/>
</dbReference>
<protein>
    <recommendedName>
        <fullName evidence="5">ribonuclease H</fullName>
        <ecNumber evidence="5">3.1.26.4</ecNumber>
    </recommendedName>
</protein>
<dbReference type="EMBL" id="JACJSG010000004">
    <property type="protein sequence ID" value="MBD2499859.1"/>
    <property type="molecule type" value="Genomic_DNA"/>
</dbReference>
<gene>
    <name evidence="12" type="ORF">H6G83_04365</name>
</gene>
<dbReference type="RefSeq" id="WP_190467511.1">
    <property type="nucleotide sequence ID" value="NZ_JACJSG010000004.1"/>
</dbReference>